<evidence type="ECO:0000313" key="1">
    <source>
        <dbReference type="EMBL" id="SFH86830.1"/>
    </source>
</evidence>
<sequence length="75" mass="8264">MHFCSKAEHSRRPEIEMASVDFVREEFTKTMSPAGHTEFTGVPIYADCIYPPESVNGGSKSPIFSSYAGHVLPNS</sequence>
<dbReference type="EMBL" id="FOQD01000003">
    <property type="protein sequence ID" value="SFH86830.1"/>
    <property type="molecule type" value="Genomic_DNA"/>
</dbReference>
<protein>
    <submittedName>
        <fullName evidence="1">Uncharacterized protein</fullName>
    </submittedName>
</protein>
<name>A0A1I3DJB7_9PLAN</name>
<evidence type="ECO:0000313" key="2">
    <source>
        <dbReference type="Proteomes" id="UP000199518"/>
    </source>
</evidence>
<dbReference type="AlphaFoldDB" id="A0A1I3DJB7"/>
<organism evidence="1 2">
    <name type="scientific">Planctomicrobium piriforme</name>
    <dbReference type="NCBI Taxonomy" id="1576369"/>
    <lineage>
        <taxon>Bacteria</taxon>
        <taxon>Pseudomonadati</taxon>
        <taxon>Planctomycetota</taxon>
        <taxon>Planctomycetia</taxon>
        <taxon>Planctomycetales</taxon>
        <taxon>Planctomycetaceae</taxon>
        <taxon>Planctomicrobium</taxon>
    </lineage>
</organism>
<dbReference type="RefSeq" id="WP_092048289.1">
    <property type="nucleotide sequence ID" value="NZ_FOQD01000003.1"/>
</dbReference>
<keyword evidence="2" id="KW-1185">Reference proteome</keyword>
<proteinExistence type="predicted"/>
<accession>A0A1I3DJB7</accession>
<reference evidence="2" key="1">
    <citation type="submission" date="2016-10" db="EMBL/GenBank/DDBJ databases">
        <authorList>
            <person name="Varghese N."/>
            <person name="Submissions S."/>
        </authorList>
    </citation>
    <scope>NUCLEOTIDE SEQUENCE [LARGE SCALE GENOMIC DNA]</scope>
    <source>
        <strain evidence="2">DSM 26348</strain>
    </source>
</reference>
<gene>
    <name evidence="1" type="ORF">SAMN05421753_103272</name>
</gene>
<dbReference type="STRING" id="1576369.SAMN05421753_103272"/>
<dbReference type="Proteomes" id="UP000199518">
    <property type="component" value="Unassembled WGS sequence"/>
</dbReference>